<keyword evidence="2" id="KW-0677">Repeat</keyword>
<dbReference type="InterPro" id="IPR036322">
    <property type="entry name" value="WD40_repeat_dom_sf"/>
</dbReference>
<dbReference type="SUPFAM" id="SSF50978">
    <property type="entry name" value="WD40 repeat-like"/>
    <property type="match status" value="1"/>
</dbReference>
<dbReference type="HOGENOM" id="CLU_036100_1_0_1"/>
<dbReference type="Proteomes" id="UP000053342">
    <property type="component" value="Unassembled WGS sequence"/>
</dbReference>
<name>A0A0D2E729_9EURO</name>
<evidence type="ECO:0000313" key="5">
    <source>
        <dbReference type="Proteomes" id="UP000053342"/>
    </source>
</evidence>
<dbReference type="PANTHER" id="PTHR46042:SF1">
    <property type="entry name" value="DIPHTHINE METHYLTRANSFERASE"/>
    <property type="match status" value="1"/>
</dbReference>
<keyword evidence="1" id="KW-0853">WD repeat</keyword>
<dbReference type="EMBL" id="KN847335">
    <property type="protein sequence ID" value="KIW43619.1"/>
    <property type="molecule type" value="Genomic_DNA"/>
</dbReference>
<gene>
    <name evidence="4" type="ORF">PV06_04704</name>
</gene>
<dbReference type="VEuPathDB" id="FungiDB:PV06_04704"/>
<proteinExistence type="predicted"/>
<accession>A0A0D2E729</accession>
<dbReference type="GO" id="GO:0061685">
    <property type="term" value="F:diphthine methylesterase activity"/>
    <property type="evidence" value="ECO:0007669"/>
    <property type="project" value="TreeGrafter"/>
</dbReference>
<dbReference type="STRING" id="215243.A0A0D2E729"/>
<dbReference type="GO" id="GO:0005737">
    <property type="term" value="C:cytoplasm"/>
    <property type="evidence" value="ECO:0007669"/>
    <property type="project" value="TreeGrafter"/>
</dbReference>
<dbReference type="GO" id="GO:0017183">
    <property type="term" value="P:protein histidyl modification to diphthamide"/>
    <property type="evidence" value="ECO:0007669"/>
    <property type="project" value="TreeGrafter"/>
</dbReference>
<comment type="pathway">
    <text evidence="3">Protein modification.</text>
</comment>
<protein>
    <submittedName>
        <fullName evidence="4">Uncharacterized protein</fullName>
    </submittedName>
</protein>
<dbReference type="PANTHER" id="PTHR46042">
    <property type="entry name" value="DIPHTHINE METHYLTRANSFERASE"/>
    <property type="match status" value="1"/>
</dbReference>
<evidence type="ECO:0000256" key="1">
    <source>
        <dbReference type="ARBA" id="ARBA00022574"/>
    </source>
</evidence>
<dbReference type="GeneID" id="27356778"/>
<evidence type="ECO:0000256" key="2">
    <source>
        <dbReference type="ARBA" id="ARBA00022737"/>
    </source>
</evidence>
<dbReference type="AlphaFoldDB" id="A0A0D2E729"/>
<dbReference type="InterPro" id="IPR052415">
    <property type="entry name" value="Diphthine_MTase"/>
</dbReference>
<reference evidence="4 5" key="1">
    <citation type="submission" date="2015-01" db="EMBL/GenBank/DDBJ databases">
        <title>The Genome Sequence of Exophiala oligosperma CBS72588.</title>
        <authorList>
            <consortium name="The Broad Institute Genomics Platform"/>
            <person name="Cuomo C."/>
            <person name="de Hoog S."/>
            <person name="Gorbushina A."/>
            <person name="Stielow B."/>
            <person name="Teixiera M."/>
            <person name="Abouelleil A."/>
            <person name="Chapman S.B."/>
            <person name="Priest M."/>
            <person name="Young S.K."/>
            <person name="Wortman J."/>
            <person name="Nusbaum C."/>
            <person name="Birren B."/>
        </authorList>
    </citation>
    <scope>NUCLEOTIDE SEQUENCE [LARGE SCALE GENOMIC DNA]</scope>
    <source>
        <strain evidence="4 5">CBS 72588</strain>
    </source>
</reference>
<keyword evidence="5" id="KW-1185">Reference proteome</keyword>
<dbReference type="OrthoDB" id="1930760at2759"/>
<dbReference type="RefSeq" id="XP_016263835.1">
    <property type="nucleotide sequence ID" value="XM_016405629.1"/>
</dbReference>
<evidence type="ECO:0000313" key="4">
    <source>
        <dbReference type="EMBL" id="KIW43619.1"/>
    </source>
</evidence>
<sequence>MPPRRSLNDLMQAARSNLERHHRSRRDQQQYTLTRSHLPRTAAFLDKMSSSSPEIPYTTRTADQEIDTVAICPTNPEYMIIGTYSLLKPDAPRSYPSQTRQGSIQVLMVASDFRPRYAGMLPPHLDRMAFPEAIVDIHFHPSDGTLFGAATSTGKVHLFRFIKHGDVLGRRVITKLLPLGSVIVSDLDEHGLAPLVTQFTWFPGVHTKGVLGISDVQDICFAAVTSFGETKLVRTSVPRIKDLYDQRVGQDLEFPPASITDIHKHELEAWTVASFVLPNSQDTIKGTVTHMILSGGDDSALIASAMNLPPGVMPEQTSASISPSDTDELTAMQLWKDRRNHTAGVVAILPLPLLTTLISKADPSSQHRAFIPLVTGSYDERLRVFEIDPATRRAMFVTETSLGGGVWRLKVLDQYTTLARGSNQQQHLQYHTLILVSLMHGGAAVLRLTYTPNASETWTIEVLTTFRAGHESMVYCCDAILEPMTEDDGPSSIAEHTAPSYTIVSTSFYDMKICTWRFVDHFKAQHSQARGLANVQS</sequence>
<evidence type="ECO:0000256" key="3">
    <source>
        <dbReference type="ARBA" id="ARBA00043952"/>
    </source>
</evidence>
<organism evidence="4 5">
    <name type="scientific">Exophiala oligosperma</name>
    <dbReference type="NCBI Taxonomy" id="215243"/>
    <lineage>
        <taxon>Eukaryota</taxon>
        <taxon>Fungi</taxon>
        <taxon>Dikarya</taxon>
        <taxon>Ascomycota</taxon>
        <taxon>Pezizomycotina</taxon>
        <taxon>Eurotiomycetes</taxon>
        <taxon>Chaetothyriomycetidae</taxon>
        <taxon>Chaetothyriales</taxon>
        <taxon>Herpotrichiellaceae</taxon>
        <taxon>Exophiala</taxon>
    </lineage>
</organism>